<proteinExistence type="predicted"/>
<organism evidence="2 3">
    <name type="scientific">Dothidotthia symphoricarpi CBS 119687</name>
    <dbReference type="NCBI Taxonomy" id="1392245"/>
    <lineage>
        <taxon>Eukaryota</taxon>
        <taxon>Fungi</taxon>
        <taxon>Dikarya</taxon>
        <taxon>Ascomycota</taxon>
        <taxon>Pezizomycotina</taxon>
        <taxon>Dothideomycetes</taxon>
        <taxon>Pleosporomycetidae</taxon>
        <taxon>Pleosporales</taxon>
        <taxon>Dothidotthiaceae</taxon>
        <taxon>Dothidotthia</taxon>
    </lineage>
</organism>
<reference evidence="2" key="1">
    <citation type="journal article" date="2020" name="Stud. Mycol.">
        <title>101 Dothideomycetes genomes: a test case for predicting lifestyles and emergence of pathogens.</title>
        <authorList>
            <person name="Haridas S."/>
            <person name="Albert R."/>
            <person name="Binder M."/>
            <person name="Bloem J."/>
            <person name="Labutti K."/>
            <person name="Salamov A."/>
            <person name="Andreopoulos B."/>
            <person name="Baker S."/>
            <person name="Barry K."/>
            <person name="Bills G."/>
            <person name="Bluhm B."/>
            <person name="Cannon C."/>
            <person name="Castanera R."/>
            <person name="Culley D."/>
            <person name="Daum C."/>
            <person name="Ezra D."/>
            <person name="Gonzalez J."/>
            <person name="Henrissat B."/>
            <person name="Kuo A."/>
            <person name="Liang C."/>
            <person name="Lipzen A."/>
            <person name="Lutzoni F."/>
            <person name="Magnuson J."/>
            <person name="Mondo S."/>
            <person name="Nolan M."/>
            <person name="Ohm R."/>
            <person name="Pangilinan J."/>
            <person name="Park H.-J."/>
            <person name="Ramirez L."/>
            <person name="Alfaro M."/>
            <person name="Sun H."/>
            <person name="Tritt A."/>
            <person name="Yoshinaga Y."/>
            <person name="Zwiers L.-H."/>
            <person name="Turgeon B."/>
            <person name="Goodwin S."/>
            <person name="Spatafora J."/>
            <person name="Crous P."/>
            <person name="Grigoriev I."/>
        </authorList>
    </citation>
    <scope>NUCLEOTIDE SEQUENCE</scope>
    <source>
        <strain evidence="2">CBS 119687</strain>
    </source>
</reference>
<evidence type="ECO:0000313" key="3">
    <source>
        <dbReference type="Proteomes" id="UP000799771"/>
    </source>
</evidence>
<protein>
    <submittedName>
        <fullName evidence="2">Uncharacterized protein</fullName>
    </submittedName>
</protein>
<dbReference type="EMBL" id="ML977522">
    <property type="protein sequence ID" value="KAF2123773.1"/>
    <property type="molecule type" value="Genomic_DNA"/>
</dbReference>
<dbReference type="GeneID" id="54407439"/>
<accession>A0A6A5ZY18</accession>
<dbReference type="AlphaFoldDB" id="A0A6A5ZY18"/>
<evidence type="ECO:0000256" key="1">
    <source>
        <dbReference type="SAM" id="MobiDB-lite"/>
    </source>
</evidence>
<keyword evidence="3" id="KW-1185">Reference proteome</keyword>
<dbReference type="Proteomes" id="UP000799771">
    <property type="component" value="Unassembled WGS sequence"/>
</dbReference>
<feature type="compositionally biased region" description="Low complexity" evidence="1">
    <location>
        <begin position="90"/>
        <end position="116"/>
    </location>
</feature>
<evidence type="ECO:0000313" key="2">
    <source>
        <dbReference type="EMBL" id="KAF2123773.1"/>
    </source>
</evidence>
<feature type="region of interest" description="Disordered" evidence="1">
    <location>
        <begin position="78"/>
        <end position="116"/>
    </location>
</feature>
<gene>
    <name evidence="2" type="ORF">P153DRAFT_361752</name>
</gene>
<sequence>MASLYAARYMAPRKPIGTSSPRRIGAVETLQTSPTQTATRNPLVRKTMNVMKLITNQCFGNDVSGGFGQSAFLDRFSVPPAPTMQGRNRSACASGCSSSSSRQTRGSSSNPSSNSSFTSAMILASAPEHDFFRRRPAVKADVRAILGDVITRALFDNTQQAVSLHDEMQYLVDVNDEVLYRSVNNPTNTSGMRFQAITTMSVGLSGVAQEIEELNKAIAGLSMGDVMLPQPVRRKETCTEKARFLTINGDLNVLASLQGRNTFVLMAL</sequence>
<dbReference type="RefSeq" id="XP_033518167.1">
    <property type="nucleotide sequence ID" value="XM_033667007.1"/>
</dbReference>
<name>A0A6A5ZY18_9PLEO</name>